<feature type="region of interest" description="Disordered" evidence="1">
    <location>
        <begin position="215"/>
        <end position="321"/>
    </location>
</feature>
<organism evidence="3 4">
    <name type="scientific">Blomia tropicalis</name>
    <name type="common">Mite</name>
    <dbReference type="NCBI Taxonomy" id="40697"/>
    <lineage>
        <taxon>Eukaryota</taxon>
        <taxon>Metazoa</taxon>
        <taxon>Ecdysozoa</taxon>
        <taxon>Arthropoda</taxon>
        <taxon>Chelicerata</taxon>
        <taxon>Arachnida</taxon>
        <taxon>Acari</taxon>
        <taxon>Acariformes</taxon>
        <taxon>Sarcoptiformes</taxon>
        <taxon>Astigmata</taxon>
        <taxon>Glycyphagoidea</taxon>
        <taxon>Echimyopodidae</taxon>
        <taxon>Blomia</taxon>
    </lineage>
</organism>
<evidence type="ECO:0000313" key="3">
    <source>
        <dbReference type="EMBL" id="KAJ6219429.1"/>
    </source>
</evidence>
<feature type="compositionally biased region" description="Low complexity" evidence="1">
    <location>
        <begin position="310"/>
        <end position="321"/>
    </location>
</feature>
<keyword evidence="2" id="KW-0732">Signal</keyword>
<dbReference type="OMA" id="KYEENEP"/>
<feature type="chain" id="PRO_5040475029" evidence="2">
    <location>
        <begin position="17"/>
        <end position="321"/>
    </location>
</feature>
<name>A0A9Q0RM55_BLOTA</name>
<gene>
    <name evidence="3" type="ORF">RDWZM_005241</name>
</gene>
<evidence type="ECO:0000313" key="4">
    <source>
        <dbReference type="Proteomes" id="UP001142055"/>
    </source>
</evidence>
<feature type="compositionally biased region" description="Low complexity" evidence="1">
    <location>
        <begin position="215"/>
        <end position="301"/>
    </location>
</feature>
<sequence>MFRYLIFITLFASSLAYNGYGRKTYNQANRGSNYRSPTYQAPIYQQSEDQGFDDEQTVQESKSYNLPVQSSRTLEYIDVPNTYQKSTPLNVAIPPAEAPITFVLRSRSSPLNIQSYHEASKGSYAESSSEDAAHVRVHTVTRPVVQEVREIITPYRKVQQQVQPVQEMSETYVARKQEYEPKYEENEPAPVPIPASPTKQIAAKPVVPVPKQTYAKPAAAPIAPKQTYAKPAAPKQAPKPVAAPKQRPAPVAAASKQAYAKSAPKQAPKPAYQAKPTAAPSKKISPPAYAKPKATAPVYPKKPVHNVREQQQYQQQKQEDY</sequence>
<dbReference type="EMBL" id="JAPWDV010000002">
    <property type="protein sequence ID" value="KAJ6219429.1"/>
    <property type="molecule type" value="Genomic_DNA"/>
</dbReference>
<feature type="signal peptide" evidence="2">
    <location>
        <begin position="1"/>
        <end position="16"/>
    </location>
</feature>
<dbReference type="Proteomes" id="UP001142055">
    <property type="component" value="Chromosome 2"/>
</dbReference>
<dbReference type="AlphaFoldDB" id="A0A9Q0RM55"/>
<reference evidence="3" key="1">
    <citation type="submission" date="2022-12" db="EMBL/GenBank/DDBJ databases">
        <title>Genome assemblies of Blomia tropicalis.</title>
        <authorList>
            <person name="Cui Y."/>
        </authorList>
    </citation>
    <scope>NUCLEOTIDE SEQUENCE</scope>
    <source>
        <tissue evidence="3">Adult mites</tissue>
    </source>
</reference>
<keyword evidence="4" id="KW-1185">Reference proteome</keyword>
<evidence type="ECO:0000256" key="1">
    <source>
        <dbReference type="SAM" id="MobiDB-lite"/>
    </source>
</evidence>
<accession>A0A9Q0RM55</accession>
<evidence type="ECO:0000256" key="2">
    <source>
        <dbReference type="SAM" id="SignalP"/>
    </source>
</evidence>
<comment type="caution">
    <text evidence="3">The sequence shown here is derived from an EMBL/GenBank/DDBJ whole genome shotgun (WGS) entry which is preliminary data.</text>
</comment>
<protein>
    <submittedName>
        <fullName evidence="3">Uncharacterized protein</fullName>
    </submittedName>
</protein>
<proteinExistence type="predicted"/>